<proteinExistence type="predicted"/>
<sequence>MPAWKFWKSPKKQAAKLFAKAGRNETHSKTDFEFVPVSAQSNTMTLTYLNTPVKEHAVVVLTPNKEQIKLSTDQQGNMTVPTKETGLYVVSSDYPMAGETVIAGHNVDSTYNITSITFWVD</sequence>
<accession>A0ABY7AQR9</accession>
<organism evidence="1 2">
    <name type="scientific">Catenovulum adriaticum</name>
    <dbReference type="NCBI Taxonomy" id="2984846"/>
    <lineage>
        <taxon>Bacteria</taxon>
        <taxon>Pseudomonadati</taxon>
        <taxon>Pseudomonadota</taxon>
        <taxon>Gammaproteobacteria</taxon>
        <taxon>Alteromonadales</taxon>
        <taxon>Alteromonadaceae</taxon>
        <taxon>Catenovulum</taxon>
    </lineage>
</organism>
<dbReference type="Proteomes" id="UP001163726">
    <property type="component" value="Chromosome"/>
</dbReference>
<reference evidence="1" key="1">
    <citation type="submission" date="2022-10" db="EMBL/GenBank/DDBJ databases">
        <title>Catenovulum adriacola sp. nov. isolated in the Harbour of Susak.</title>
        <authorList>
            <person name="Schoch T."/>
            <person name="Reich S.J."/>
            <person name="Stoeferle S."/>
            <person name="Flaiz M."/>
            <person name="Kazda M."/>
            <person name="Riedel C.U."/>
            <person name="Duerre P."/>
        </authorList>
    </citation>
    <scope>NUCLEOTIDE SEQUENCE</scope>
    <source>
        <strain evidence="1">TS8</strain>
    </source>
</reference>
<name>A0ABY7AQR9_9ALTE</name>
<gene>
    <name evidence="1" type="ORF">OLW01_01930</name>
</gene>
<keyword evidence="2" id="KW-1185">Reference proteome</keyword>
<evidence type="ECO:0000313" key="2">
    <source>
        <dbReference type="Proteomes" id="UP001163726"/>
    </source>
</evidence>
<dbReference type="RefSeq" id="WP_268074951.1">
    <property type="nucleotide sequence ID" value="NZ_CP109965.1"/>
</dbReference>
<protein>
    <submittedName>
        <fullName evidence="1">Uncharacterized protein</fullName>
    </submittedName>
</protein>
<evidence type="ECO:0000313" key="1">
    <source>
        <dbReference type="EMBL" id="WAJ70601.1"/>
    </source>
</evidence>
<dbReference type="EMBL" id="CP109965">
    <property type="protein sequence ID" value="WAJ70601.1"/>
    <property type="molecule type" value="Genomic_DNA"/>
</dbReference>